<evidence type="ECO:0000313" key="3">
    <source>
        <dbReference type="Proteomes" id="UP000317043"/>
    </source>
</evidence>
<gene>
    <name evidence="2" type="ORF">FB566_2614</name>
</gene>
<dbReference type="Proteomes" id="UP000317043">
    <property type="component" value="Unassembled WGS sequence"/>
</dbReference>
<dbReference type="EMBL" id="VFOW01000001">
    <property type="protein sequence ID" value="TQL77068.1"/>
    <property type="molecule type" value="Genomic_DNA"/>
</dbReference>
<dbReference type="OrthoDB" id="7839592at2"/>
<reference evidence="2 3" key="1">
    <citation type="submission" date="2019-06" db="EMBL/GenBank/DDBJ databases">
        <title>Sequencing the genomes of 1000 actinobacteria strains.</title>
        <authorList>
            <person name="Klenk H.-P."/>
        </authorList>
    </citation>
    <scope>NUCLEOTIDE SEQUENCE [LARGE SCALE GENOMIC DNA]</scope>
    <source>
        <strain evidence="2 3">DSM 45928</strain>
    </source>
</reference>
<accession>A0A543AWW1</accession>
<organism evidence="2 3">
    <name type="scientific">Stackebrandtia endophytica</name>
    <dbReference type="NCBI Taxonomy" id="1496996"/>
    <lineage>
        <taxon>Bacteria</taxon>
        <taxon>Bacillati</taxon>
        <taxon>Actinomycetota</taxon>
        <taxon>Actinomycetes</taxon>
        <taxon>Glycomycetales</taxon>
        <taxon>Glycomycetaceae</taxon>
        <taxon>Stackebrandtia</taxon>
    </lineage>
</organism>
<dbReference type="InterPro" id="IPR025349">
    <property type="entry name" value="DUF4253"/>
</dbReference>
<name>A0A543AWW1_9ACTN</name>
<dbReference type="RefSeq" id="WP_142039395.1">
    <property type="nucleotide sequence ID" value="NZ_JBHTGS010000001.1"/>
</dbReference>
<feature type="domain" description="DUF4253" evidence="1">
    <location>
        <begin position="146"/>
        <end position="256"/>
    </location>
</feature>
<evidence type="ECO:0000313" key="2">
    <source>
        <dbReference type="EMBL" id="TQL77068.1"/>
    </source>
</evidence>
<sequence length="256" mass="28486">MSVDPFSHTIPSLSADGLPPGRLVGSPPTYWVSEETVEADAWELATAARSKTGLVPAFVVEHDLEESTPFGQPTSHIGQYDVDAVLRELWNDGLVYDGEIDPEMAELTAPFNGRWPGLSDALPFREDPDELLRQHVLFLAGENTQLLLTPAERNADIPGAMAWKGPVNYIQEPVEISVVLRSWEERFGTRILRIGFDTLELTVAAPPTTSEQALAVAAEHYAFCSDAIHQGYTDTETLAEYAETLLDDDRWKFWWD</sequence>
<evidence type="ECO:0000259" key="1">
    <source>
        <dbReference type="Pfam" id="PF14062"/>
    </source>
</evidence>
<comment type="caution">
    <text evidence="2">The sequence shown here is derived from an EMBL/GenBank/DDBJ whole genome shotgun (WGS) entry which is preliminary data.</text>
</comment>
<protein>
    <submittedName>
        <fullName evidence="2">Uncharacterized protein DUF4253</fullName>
    </submittedName>
</protein>
<keyword evidence="3" id="KW-1185">Reference proteome</keyword>
<dbReference type="Pfam" id="PF14062">
    <property type="entry name" value="DUF4253"/>
    <property type="match status" value="1"/>
</dbReference>
<dbReference type="InParanoid" id="A0A543AWW1"/>
<dbReference type="AlphaFoldDB" id="A0A543AWW1"/>
<proteinExistence type="predicted"/>